<sequence length="255" mass="28327">MDLEWQAAAAGASGAKAFLGYWSSNPGEDLKPKDSHRMVPFDRNPQFVGRQDEIAELEKLVFETEGPRKIAISGLGGVGKTHIALELIYRVRKRDSGYSIFWIPCTSPENIEQSYLSITQVLGMQDVEPAEAKEQVKTYLGHKSDLKWLLIFDNADDMDMWIDGGNGAPALKDFMPRTEQGRIIFTTCNKKLAVKLAPCQILVSEVDEETGMKMLEKSLSLEGLSEERDTAIDLLTQLAFLPLAIMQAAAFIKGE</sequence>
<dbReference type="InterPro" id="IPR002182">
    <property type="entry name" value="NB-ARC"/>
</dbReference>
<dbReference type="Proteomes" id="UP000541154">
    <property type="component" value="Unassembled WGS sequence"/>
</dbReference>
<organism evidence="2 3">
    <name type="scientific">Petromyces alliaceus</name>
    <name type="common">Aspergillus alliaceus</name>
    <dbReference type="NCBI Taxonomy" id="209559"/>
    <lineage>
        <taxon>Eukaryota</taxon>
        <taxon>Fungi</taxon>
        <taxon>Dikarya</taxon>
        <taxon>Ascomycota</taxon>
        <taxon>Pezizomycotina</taxon>
        <taxon>Eurotiomycetes</taxon>
        <taxon>Eurotiomycetidae</taxon>
        <taxon>Eurotiales</taxon>
        <taxon>Aspergillaceae</taxon>
        <taxon>Aspergillus</taxon>
        <taxon>Aspergillus subgen. Circumdati</taxon>
    </lineage>
</organism>
<protein>
    <recommendedName>
        <fullName evidence="1">NB-ARC domain-containing protein</fullName>
    </recommendedName>
</protein>
<dbReference type="GO" id="GO:0043531">
    <property type="term" value="F:ADP binding"/>
    <property type="evidence" value="ECO:0007669"/>
    <property type="project" value="InterPro"/>
</dbReference>
<dbReference type="InterPro" id="IPR027417">
    <property type="entry name" value="P-loop_NTPase"/>
</dbReference>
<dbReference type="EMBL" id="SPNV01000120">
    <property type="protein sequence ID" value="KAF5860749.1"/>
    <property type="molecule type" value="Genomic_DNA"/>
</dbReference>
<evidence type="ECO:0000313" key="2">
    <source>
        <dbReference type="EMBL" id="KAF5860749.1"/>
    </source>
</evidence>
<dbReference type="SUPFAM" id="SSF52540">
    <property type="entry name" value="P-loop containing nucleoside triphosphate hydrolases"/>
    <property type="match status" value="1"/>
</dbReference>
<evidence type="ECO:0000313" key="3">
    <source>
        <dbReference type="Proteomes" id="UP000541154"/>
    </source>
</evidence>
<dbReference type="InterPro" id="IPR053137">
    <property type="entry name" value="NLR-like"/>
</dbReference>
<accession>A0A8H6A5Z1</accession>
<comment type="caution">
    <text evidence="2">The sequence shown here is derived from an EMBL/GenBank/DDBJ whole genome shotgun (WGS) entry which is preliminary data.</text>
</comment>
<gene>
    <name evidence="2" type="ORF">ETB97_001190</name>
</gene>
<evidence type="ECO:0000259" key="1">
    <source>
        <dbReference type="Pfam" id="PF00931"/>
    </source>
</evidence>
<keyword evidence="3" id="KW-1185">Reference proteome</keyword>
<name>A0A8H6A5Z1_PETAA</name>
<proteinExistence type="predicted"/>
<feature type="domain" description="NB-ARC" evidence="1">
    <location>
        <begin position="51"/>
        <end position="198"/>
    </location>
</feature>
<dbReference type="Pfam" id="PF00931">
    <property type="entry name" value="NB-ARC"/>
    <property type="match status" value="1"/>
</dbReference>
<reference evidence="2 3" key="1">
    <citation type="submission" date="2019-04" db="EMBL/GenBank/DDBJ databases">
        <title>Aspergillus burnettii sp. nov., novel species from soil in southeast Queensland.</title>
        <authorList>
            <person name="Gilchrist C.L.M."/>
            <person name="Pitt J.I."/>
            <person name="Lange L."/>
            <person name="Lacey H.J."/>
            <person name="Vuong D."/>
            <person name="Midgley D.J."/>
            <person name="Greenfield P."/>
            <person name="Bradbury M."/>
            <person name="Lacey E."/>
            <person name="Busk P.K."/>
            <person name="Pilgaard B."/>
            <person name="Chooi Y.H."/>
            <person name="Piggott A.M."/>
        </authorList>
    </citation>
    <scope>NUCLEOTIDE SEQUENCE [LARGE SCALE GENOMIC DNA]</scope>
    <source>
        <strain evidence="2 3">FRR 5400</strain>
    </source>
</reference>
<dbReference type="PANTHER" id="PTHR46082:SF11">
    <property type="entry name" value="AAA+ ATPASE DOMAIN-CONTAINING PROTEIN-RELATED"/>
    <property type="match status" value="1"/>
</dbReference>
<dbReference type="PANTHER" id="PTHR46082">
    <property type="entry name" value="ATP/GTP-BINDING PROTEIN-RELATED"/>
    <property type="match status" value="1"/>
</dbReference>
<dbReference type="AlphaFoldDB" id="A0A8H6A5Z1"/>
<dbReference type="Gene3D" id="3.40.50.300">
    <property type="entry name" value="P-loop containing nucleotide triphosphate hydrolases"/>
    <property type="match status" value="1"/>
</dbReference>